<gene>
    <name evidence="1" type="ORF">Ga0061063_0104</name>
</gene>
<evidence type="ECO:0000313" key="2">
    <source>
        <dbReference type="Proteomes" id="UP000243535"/>
    </source>
</evidence>
<organism evidence="1 2">
    <name type="scientific">Gulbenkiania indica</name>
    <dbReference type="NCBI Taxonomy" id="375574"/>
    <lineage>
        <taxon>Bacteria</taxon>
        <taxon>Pseudomonadati</taxon>
        <taxon>Pseudomonadota</taxon>
        <taxon>Betaproteobacteria</taxon>
        <taxon>Neisseriales</taxon>
        <taxon>Chromobacteriaceae</taxon>
        <taxon>Gulbenkiania</taxon>
    </lineage>
</organism>
<name>A0A0K6H8A7_9NEIS</name>
<protein>
    <submittedName>
        <fullName evidence="1">Uncharacterized protein</fullName>
    </submittedName>
</protein>
<dbReference type="RefSeq" id="WP_211256830.1">
    <property type="nucleotide sequence ID" value="NZ_CYHA01000012.1"/>
</dbReference>
<dbReference type="AlphaFoldDB" id="A0A0K6H8A7"/>
<reference evidence="2" key="1">
    <citation type="submission" date="2015-08" db="EMBL/GenBank/DDBJ databases">
        <authorList>
            <person name="Varghese N."/>
        </authorList>
    </citation>
    <scope>NUCLEOTIDE SEQUENCE [LARGE SCALE GENOMIC DNA]</scope>
    <source>
        <strain evidence="2">DSM 17901</strain>
    </source>
</reference>
<keyword evidence="2" id="KW-1185">Reference proteome</keyword>
<dbReference type="STRING" id="375574.GCA_001418035_02685"/>
<accession>A0A0K6H8A7</accession>
<sequence>MNDLQRAAIRARPALAVLADELGEPSPDTVRALAIIEQMLDDIEAGRHPIDHPDDWPHRDRWPDRPHWDRWRWAIKTLAVASGTTAHCSLKYEYMRVDTRQARSDALTGALLDVADVIELASDRERDAMTVADLIEQLNPPIAQRFVPTERGAMSTARDIERVMLERCLQISITPGDMPRDQAEASVCRLAGMIVDGRYPEAGKRLSDAATAYFADHPDQQVPSAEVVRRGWIINAPRLRDRLERLLAGFVGVSSQSSSQSS</sequence>
<dbReference type="EMBL" id="CYHA01000012">
    <property type="protein sequence ID" value="CUA87226.1"/>
    <property type="molecule type" value="Genomic_DNA"/>
</dbReference>
<dbReference type="Proteomes" id="UP000243535">
    <property type="component" value="Unassembled WGS sequence"/>
</dbReference>
<proteinExistence type="predicted"/>
<evidence type="ECO:0000313" key="1">
    <source>
        <dbReference type="EMBL" id="CUA87226.1"/>
    </source>
</evidence>